<gene>
    <name evidence="7" type="ORF">JIN81_09755</name>
</gene>
<comment type="caution">
    <text evidence="7">The sequence shown here is derived from an EMBL/GenBank/DDBJ whole genome shotgun (WGS) entry which is preliminary data.</text>
</comment>
<evidence type="ECO:0000259" key="4">
    <source>
        <dbReference type="PROSITE" id="PS50966"/>
    </source>
</evidence>
<organism evidence="7 8">
    <name type="scientific">Haloferula rosea</name>
    <dbReference type="NCBI Taxonomy" id="490093"/>
    <lineage>
        <taxon>Bacteria</taxon>
        <taxon>Pseudomonadati</taxon>
        <taxon>Verrucomicrobiota</taxon>
        <taxon>Verrucomicrobiia</taxon>
        <taxon>Verrucomicrobiales</taxon>
        <taxon>Verrucomicrobiaceae</taxon>
        <taxon>Haloferula</taxon>
    </lineage>
</organism>
<evidence type="ECO:0000313" key="8">
    <source>
        <dbReference type="Proteomes" id="UP000658278"/>
    </source>
</evidence>
<dbReference type="CDD" id="cd18012">
    <property type="entry name" value="DEXQc_arch_SWI2_SNF2"/>
    <property type="match status" value="1"/>
</dbReference>
<keyword evidence="2" id="KW-0863">Zinc-finger</keyword>
<dbReference type="GO" id="GO:0008270">
    <property type="term" value="F:zinc ion binding"/>
    <property type="evidence" value="ECO:0007669"/>
    <property type="project" value="UniProtKB-KW"/>
</dbReference>
<keyword evidence="7" id="KW-0547">Nucleotide-binding</keyword>
<dbReference type="AlphaFoldDB" id="A0A934RCP5"/>
<dbReference type="InterPro" id="IPR000330">
    <property type="entry name" value="SNF2_N"/>
</dbReference>
<name>A0A934RCP5_9BACT</name>
<dbReference type="GO" id="GO:0016787">
    <property type="term" value="F:hydrolase activity"/>
    <property type="evidence" value="ECO:0007669"/>
    <property type="project" value="UniProtKB-KW"/>
</dbReference>
<feature type="domain" description="SWIM-type" evidence="4">
    <location>
        <begin position="70"/>
        <end position="110"/>
    </location>
</feature>
<dbReference type="Gene3D" id="3.40.50.300">
    <property type="entry name" value="P-loop containing nucleotide triphosphate hydrolases"/>
    <property type="match status" value="1"/>
</dbReference>
<dbReference type="PROSITE" id="PS51192">
    <property type="entry name" value="HELICASE_ATP_BIND_1"/>
    <property type="match status" value="1"/>
</dbReference>
<reference evidence="7" key="1">
    <citation type="submission" date="2021-01" db="EMBL/GenBank/DDBJ databases">
        <title>Modified the classification status of verrucomicrobia.</title>
        <authorList>
            <person name="Feng X."/>
        </authorList>
    </citation>
    <scope>NUCLEOTIDE SEQUENCE</scope>
    <source>
        <strain evidence="7">KCTC 22201</strain>
    </source>
</reference>
<dbReference type="CDD" id="cd18793">
    <property type="entry name" value="SF2_C_SNF"/>
    <property type="match status" value="1"/>
</dbReference>
<evidence type="ECO:0000256" key="1">
    <source>
        <dbReference type="ARBA" id="ARBA00022801"/>
    </source>
</evidence>
<feature type="domain" description="Helicase ATP-binding" evidence="5">
    <location>
        <begin position="658"/>
        <end position="817"/>
    </location>
</feature>
<dbReference type="SMART" id="SM00487">
    <property type="entry name" value="DEXDc"/>
    <property type="match status" value="1"/>
</dbReference>
<keyword evidence="8" id="KW-1185">Reference proteome</keyword>
<proteinExistence type="predicted"/>
<evidence type="ECO:0000313" key="7">
    <source>
        <dbReference type="EMBL" id="MBK1827308.1"/>
    </source>
</evidence>
<keyword evidence="1" id="KW-0378">Hydrolase</keyword>
<protein>
    <submittedName>
        <fullName evidence="7">DEAD/DEAH box helicase</fullName>
    </submittedName>
</protein>
<dbReference type="GO" id="GO:0005524">
    <property type="term" value="F:ATP binding"/>
    <property type="evidence" value="ECO:0007669"/>
    <property type="project" value="InterPro"/>
</dbReference>
<dbReference type="InterPro" id="IPR007527">
    <property type="entry name" value="Znf_SWIM"/>
</dbReference>
<sequence>MDETLERIAERPSLLEWLTSGAWEEHFDFATLIRSHDFTKDGCVTNVEWIDLDGSGELTVTSLVGAPGGVRVQTTNLFSESRGAWMVESDCTCPVSHECKHAAATLRVILSKLTGKTPTPRLVQDELPLARDPSTPPKKQATKPGGDSSNFLAYCIERPLQTDAFAFQFAIRTAKRLSNGRVKILSGVASIDADKPTDSMADGDIELVRQFSKRQLDNQTFGAMPLEGSEWDELLDGALATGRLFLGKEPNNHRGSTDHEPLSAGPLEKAEAYWKTLPDGSARPMIRTGRAGIDLLPVVPARYLDPKQAWLGPVKSNVPASVLATWMRSPVIKPDNIPALIERLSRFPGAQLPVPKTIETVTRPAVTPTPVLQIKRVARGPSWERTHQFIGELLFQYGDSPRLPMLTSRAPREHVGQVDGTRVIWPRSLKAERTAEAELRGASLVPLEPSSSAFVPANQKAGHEMAWLQLLDGPEFQRLREDGWIIEIDPSAGLSARDASSFIPAIEAETGHGIDWFRFDISYEIEGQKFSLIPFIARAIEQDYPPADSPDLPEHILLPCENPEEGFIRFPARQLMETVDQVRHLFSGKPTGGALRIDRLAAANMADALEIDDSDTSRTLARLGRGLRDIDGLPAIEIPAAVRAELRDYQKDGFRWLQFLAEQGLHGILADDMGLGKTLQTLTHLAAEHAKRPGRPSLIVAPSSVVPNWSAEAAKFVPHLKLLTLQGPERRKHFEAIPDADLVLTSYPLLGRDHDELVSHDWHVVVLDEAQHIKNPKSINARSACHLKATQRICLSGTPMENHLGELWSLMHFLMPGFLGTEKSFQTQFRRPIESEHSKDIQQVLNQRVGPLILRRTKDQVASELPAKTETIHHVDLNKPQTRLYESVRASMDKRVREAISEKGVGQSHIIALDALMKLRQICCHPQLLKGSTETVDSAKLDFLTDELLPTLIEEGRRILLFSQFTSMLSLIQEQLEKAHIPFLKLTGQSKNRGALVEKFQLGETPVFLISLKAGGTGLNLTAADTVIHYDPWWNPAAENQATDRAHRIGQTKPVFVHKLICTGSIEDRILELQAHKAKLVDALLSDETSGLKLDAKTLGQLLKPLDA</sequence>
<keyword evidence="7" id="KW-0067">ATP-binding</keyword>
<dbReference type="Pfam" id="PF00176">
    <property type="entry name" value="SNF2-rel_dom"/>
    <property type="match status" value="1"/>
</dbReference>
<dbReference type="SUPFAM" id="SSF52540">
    <property type="entry name" value="P-loop containing nucleoside triphosphate hydrolases"/>
    <property type="match status" value="2"/>
</dbReference>
<dbReference type="SMART" id="SM00490">
    <property type="entry name" value="HELICc"/>
    <property type="match status" value="1"/>
</dbReference>
<dbReference type="GO" id="GO:0004386">
    <property type="term" value="F:helicase activity"/>
    <property type="evidence" value="ECO:0007669"/>
    <property type="project" value="UniProtKB-KW"/>
</dbReference>
<dbReference type="InterPro" id="IPR014001">
    <property type="entry name" value="Helicase_ATP-bd"/>
</dbReference>
<dbReference type="InterPro" id="IPR049730">
    <property type="entry name" value="SNF2/RAD54-like_C"/>
</dbReference>
<dbReference type="InterPro" id="IPR027417">
    <property type="entry name" value="P-loop_NTPase"/>
</dbReference>
<dbReference type="InterPro" id="IPR001650">
    <property type="entry name" value="Helicase_C-like"/>
</dbReference>
<accession>A0A934RCP5</accession>
<feature type="region of interest" description="Disordered" evidence="3">
    <location>
        <begin position="119"/>
        <end position="146"/>
    </location>
</feature>
<keyword evidence="2" id="KW-0862">Zinc</keyword>
<feature type="domain" description="Helicase C-terminal" evidence="6">
    <location>
        <begin position="944"/>
        <end position="1100"/>
    </location>
</feature>
<dbReference type="RefSeq" id="WP_200278757.1">
    <property type="nucleotide sequence ID" value="NZ_JAENII010000006.1"/>
</dbReference>
<keyword evidence="7" id="KW-0347">Helicase</keyword>
<keyword evidence="2" id="KW-0479">Metal-binding</keyword>
<evidence type="ECO:0000256" key="2">
    <source>
        <dbReference type="PROSITE-ProRule" id="PRU00325"/>
    </source>
</evidence>
<dbReference type="PROSITE" id="PS50966">
    <property type="entry name" value="ZF_SWIM"/>
    <property type="match status" value="1"/>
</dbReference>
<dbReference type="Pfam" id="PF00271">
    <property type="entry name" value="Helicase_C"/>
    <property type="match status" value="1"/>
</dbReference>
<dbReference type="EMBL" id="JAENII010000006">
    <property type="protein sequence ID" value="MBK1827308.1"/>
    <property type="molecule type" value="Genomic_DNA"/>
</dbReference>
<evidence type="ECO:0000256" key="3">
    <source>
        <dbReference type="SAM" id="MobiDB-lite"/>
    </source>
</evidence>
<dbReference type="PROSITE" id="PS51194">
    <property type="entry name" value="HELICASE_CTER"/>
    <property type="match status" value="1"/>
</dbReference>
<dbReference type="InterPro" id="IPR038718">
    <property type="entry name" value="SNF2-like_sf"/>
</dbReference>
<evidence type="ECO:0000259" key="6">
    <source>
        <dbReference type="PROSITE" id="PS51194"/>
    </source>
</evidence>
<dbReference type="Proteomes" id="UP000658278">
    <property type="component" value="Unassembled WGS sequence"/>
</dbReference>
<dbReference type="Gene3D" id="3.40.50.10810">
    <property type="entry name" value="Tandem AAA-ATPase domain"/>
    <property type="match status" value="1"/>
</dbReference>
<evidence type="ECO:0000259" key="5">
    <source>
        <dbReference type="PROSITE" id="PS51192"/>
    </source>
</evidence>
<dbReference type="PANTHER" id="PTHR10799">
    <property type="entry name" value="SNF2/RAD54 HELICASE FAMILY"/>
    <property type="match status" value="1"/>
</dbReference>